<accession>A0ABZ1BQX4</accession>
<comment type="function">
    <text evidence="6">Part of the phosphoribosylformylglycinamidine synthase complex involved in the purines biosynthetic pathway. Catalyzes the ATP-dependent conversion of formylglycinamide ribonucleotide (FGAR) and glutamine to yield formylglycinamidine ribonucleotide (FGAM) and glutamate. The FGAM synthase complex is composed of three subunits. PurQ produces an ammonia molecule by converting glutamine to glutamate. PurL transfers the ammonia molecule to FGAR to form FGAM in an ATP-dependent manner. PurS interacts with PurQ and PurL and is thought to assist in the transfer of the ammonia molecule from PurQ to PurL.</text>
</comment>
<dbReference type="Gene3D" id="3.30.1280.10">
    <property type="entry name" value="Phosphoribosylformylglycinamidine synthase subunit PurS"/>
    <property type="match status" value="1"/>
</dbReference>
<dbReference type="RefSeq" id="WP_324669302.1">
    <property type="nucleotide sequence ID" value="NZ_CP141614.1"/>
</dbReference>
<comment type="subunit">
    <text evidence="6">Part of the FGAM synthase complex composed of 1 PurL, 1 PurQ and 2 PurS subunits.</text>
</comment>
<dbReference type="InterPro" id="IPR003850">
    <property type="entry name" value="PurS"/>
</dbReference>
<dbReference type="EMBL" id="CP141614">
    <property type="protein sequence ID" value="WRP14915.1"/>
    <property type="molecule type" value="Genomic_DNA"/>
</dbReference>
<dbReference type="PANTHER" id="PTHR34696:SF1">
    <property type="entry name" value="PHOSPHORIBOSYLFORMYLGLYCINAMIDINE SYNTHASE SUBUNIT PURS"/>
    <property type="match status" value="1"/>
</dbReference>
<dbReference type="InterPro" id="IPR036604">
    <property type="entry name" value="PurS-like_sf"/>
</dbReference>
<dbReference type="GO" id="GO:0004642">
    <property type="term" value="F:phosphoribosylformylglycinamidine synthase activity"/>
    <property type="evidence" value="ECO:0007669"/>
    <property type="project" value="UniProtKB-EC"/>
</dbReference>
<evidence type="ECO:0000313" key="8">
    <source>
        <dbReference type="Proteomes" id="UP001333102"/>
    </source>
</evidence>
<keyword evidence="5 6" id="KW-0067">ATP-binding</keyword>
<keyword evidence="3 6" id="KW-0547">Nucleotide-binding</keyword>
<evidence type="ECO:0000313" key="7">
    <source>
        <dbReference type="EMBL" id="WRP14915.1"/>
    </source>
</evidence>
<comment type="catalytic activity">
    <reaction evidence="6">
        <text>N(2)-formyl-N(1)-(5-phospho-beta-D-ribosyl)glycinamide + L-glutamine + ATP + H2O = 2-formamido-N(1)-(5-O-phospho-beta-D-ribosyl)acetamidine + L-glutamate + ADP + phosphate + H(+)</text>
        <dbReference type="Rhea" id="RHEA:17129"/>
        <dbReference type="ChEBI" id="CHEBI:15377"/>
        <dbReference type="ChEBI" id="CHEBI:15378"/>
        <dbReference type="ChEBI" id="CHEBI:29985"/>
        <dbReference type="ChEBI" id="CHEBI:30616"/>
        <dbReference type="ChEBI" id="CHEBI:43474"/>
        <dbReference type="ChEBI" id="CHEBI:58359"/>
        <dbReference type="ChEBI" id="CHEBI:147286"/>
        <dbReference type="ChEBI" id="CHEBI:147287"/>
        <dbReference type="ChEBI" id="CHEBI:456216"/>
        <dbReference type="EC" id="6.3.5.3"/>
    </reaction>
</comment>
<evidence type="ECO:0000256" key="1">
    <source>
        <dbReference type="ARBA" id="ARBA00022490"/>
    </source>
</evidence>
<dbReference type="NCBIfam" id="NF004630">
    <property type="entry name" value="PRK05974.1"/>
    <property type="match status" value="1"/>
</dbReference>
<comment type="pathway">
    <text evidence="6">Purine metabolism; IMP biosynthesis via de novo pathway; 5-amino-1-(5-phospho-D-ribosyl)imidazole from N(2)-formyl-N(1)-(5-phospho-D-ribosyl)glycinamide: step 1/2.</text>
</comment>
<evidence type="ECO:0000256" key="3">
    <source>
        <dbReference type="ARBA" id="ARBA00022741"/>
    </source>
</evidence>
<dbReference type="Proteomes" id="UP001333102">
    <property type="component" value="Chromosome"/>
</dbReference>
<dbReference type="HAMAP" id="MF_01926">
    <property type="entry name" value="PurS"/>
    <property type="match status" value="1"/>
</dbReference>
<protein>
    <recommendedName>
        <fullName evidence="6">Phosphoribosylformylglycinamidine synthase subunit PurS</fullName>
        <shortName evidence="6">FGAM synthase</shortName>
        <ecNumber evidence="6">6.3.5.3</ecNumber>
    </recommendedName>
    <alternativeName>
        <fullName evidence="6">Formylglycinamide ribonucleotide amidotransferase subunit III</fullName>
        <shortName evidence="6">FGAR amidotransferase III</shortName>
        <shortName evidence="6">FGAR-AT III</shortName>
    </alternativeName>
    <alternativeName>
        <fullName evidence="6">Phosphoribosylformylglycinamidine synthase subunit III</fullName>
    </alternativeName>
</protein>
<evidence type="ECO:0000256" key="2">
    <source>
        <dbReference type="ARBA" id="ARBA00022598"/>
    </source>
</evidence>
<dbReference type="EC" id="6.3.5.3" evidence="6"/>
<gene>
    <name evidence="6 7" type="primary">purS</name>
    <name evidence="7" type="ORF">VLY81_01710</name>
</gene>
<sequence>MARFTVFVHVMPRQGVLDPPGEATRSALQALGFPGVLEVRIGRRIALDLEADSRDEALERARAMAERLLANPVIESFEVRAEQP</sequence>
<evidence type="ECO:0000256" key="6">
    <source>
        <dbReference type="HAMAP-Rule" id="MF_01926"/>
    </source>
</evidence>
<proteinExistence type="inferred from homology"/>
<dbReference type="NCBIfam" id="TIGR00302">
    <property type="entry name" value="phosphoribosylformylglycinamidine synthase subunit PurS"/>
    <property type="match status" value="1"/>
</dbReference>
<evidence type="ECO:0000256" key="4">
    <source>
        <dbReference type="ARBA" id="ARBA00022755"/>
    </source>
</evidence>
<organism evidence="7 8">
    <name type="scientific">Geochorda subterranea</name>
    <dbReference type="NCBI Taxonomy" id="3109564"/>
    <lineage>
        <taxon>Bacteria</taxon>
        <taxon>Bacillati</taxon>
        <taxon>Bacillota</taxon>
        <taxon>Limnochordia</taxon>
        <taxon>Limnochordales</taxon>
        <taxon>Geochordaceae</taxon>
        <taxon>Geochorda</taxon>
    </lineage>
</organism>
<comment type="similarity">
    <text evidence="6">Belongs to the PurS family.</text>
</comment>
<evidence type="ECO:0000256" key="5">
    <source>
        <dbReference type="ARBA" id="ARBA00022840"/>
    </source>
</evidence>
<dbReference type="Pfam" id="PF02700">
    <property type="entry name" value="PurS"/>
    <property type="match status" value="1"/>
</dbReference>
<keyword evidence="4 6" id="KW-0658">Purine biosynthesis</keyword>
<reference evidence="8" key="1">
    <citation type="submission" date="2023-12" db="EMBL/GenBank/DDBJ databases">
        <title>Novel isolates from deep terrestrial aquifers shed light on the physiology and ecology of the class Limnochordia.</title>
        <authorList>
            <person name="Karnachuk O.V."/>
            <person name="Lukina A.P."/>
            <person name="Avakyan M.R."/>
            <person name="Kadnikov V."/>
            <person name="Begmatov S."/>
            <person name="Beletsky A.V."/>
            <person name="Mardanov A.V."/>
            <person name="Ravin N.V."/>
        </authorList>
    </citation>
    <scope>NUCLEOTIDE SEQUENCE [LARGE SCALE GENOMIC DNA]</scope>
    <source>
        <strain evidence="8">LN</strain>
    </source>
</reference>
<dbReference type="PANTHER" id="PTHR34696">
    <property type="entry name" value="PHOSPHORIBOSYLFORMYLGLYCINAMIDINE SYNTHASE SUBUNIT PURS"/>
    <property type="match status" value="1"/>
</dbReference>
<comment type="subcellular location">
    <subcellularLocation>
        <location evidence="6">Cytoplasm</location>
    </subcellularLocation>
</comment>
<keyword evidence="1 6" id="KW-0963">Cytoplasm</keyword>
<name>A0ABZ1BQX4_9FIRM</name>
<keyword evidence="2 6" id="KW-0436">Ligase</keyword>
<keyword evidence="8" id="KW-1185">Reference proteome</keyword>
<dbReference type="SUPFAM" id="SSF82697">
    <property type="entry name" value="PurS-like"/>
    <property type="match status" value="1"/>
</dbReference>